<accession>A0A0K1JHL3</accession>
<feature type="transmembrane region" description="Helical" evidence="2">
    <location>
        <begin position="153"/>
        <end position="174"/>
    </location>
</feature>
<name>A0A0K1JHL3_9MICO</name>
<feature type="transmembrane region" description="Helical" evidence="2">
    <location>
        <begin position="333"/>
        <end position="354"/>
    </location>
</feature>
<dbReference type="InterPro" id="IPR045931">
    <property type="entry name" value="DUF6350"/>
</dbReference>
<reference evidence="3 4" key="1">
    <citation type="submission" date="2015-03" db="EMBL/GenBank/DDBJ databases">
        <title>Luteipulveratus halotolerans sp. nov., a novel actinobacterium (Dermacoccaceae) from Sarawak, Malaysia.</title>
        <authorList>
            <person name="Juboi H."/>
            <person name="Basik A."/>
            <person name="Shamsul S.S."/>
            <person name="Arnold P."/>
            <person name="Schmitt E.K."/>
            <person name="Sanglier J.-J."/>
            <person name="Yeo T."/>
        </authorList>
    </citation>
    <scope>NUCLEOTIDE SEQUENCE [LARGE SCALE GENOMIC DNA]</scope>
    <source>
        <strain evidence="3 4">MN07-A0370</strain>
    </source>
</reference>
<dbReference type="STRING" id="571913.VV02_09775"/>
<evidence type="ECO:0000256" key="1">
    <source>
        <dbReference type="SAM" id="MobiDB-lite"/>
    </source>
</evidence>
<evidence type="ECO:0000313" key="4">
    <source>
        <dbReference type="Proteomes" id="UP000066480"/>
    </source>
</evidence>
<feature type="transmembrane region" description="Helical" evidence="2">
    <location>
        <begin position="180"/>
        <end position="200"/>
    </location>
</feature>
<dbReference type="Pfam" id="PF19877">
    <property type="entry name" value="DUF6350"/>
    <property type="match status" value="1"/>
</dbReference>
<feature type="transmembrane region" description="Helical" evidence="2">
    <location>
        <begin position="407"/>
        <end position="428"/>
    </location>
</feature>
<gene>
    <name evidence="3" type="ORF">VV02_09775</name>
</gene>
<keyword evidence="2" id="KW-0472">Membrane</keyword>
<keyword evidence="4" id="KW-1185">Reference proteome</keyword>
<dbReference type="AlphaFoldDB" id="A0A0K1JHL3"/>
<feature type="transmembrane region" description="Helical" evidence="2">
    <location>
        <begin position="265"/>
        <end position="287"/>
    </location>
</feature>
<dbReference type="Proteomes" id="UP000066480">
    <property type="component" value="Chromosome"/>
</dbReference>
<feature type="transmembrane region" description="Helical" evidence="2">
    <location>
        <begin position="299"/>
        <end position="321"/>
    </location>
</feature>
<dbReference type="KEGG" id="lmoi:VV02_09775"/>
<keyword evidence="2" id="KW-0812">Transmembrane</keyword>
<feature type="transmembrane region" description="Helical" evidence="2">
    <location>
        <begin position="120"/>
        <end position="141"/>
    </location>
</feature>
<evidence type="ECO:0000313" key="3">
    <source>
        <dbReference type="EMBL" id="AKU16083.1"/>
    </source>
</evidence>
<evidence type="ECO:0000256" key="2">
    <source>
        <dbReference type="SAM" id="Phobius"/>
    </source>
</evidence>
<feature type="transmembrane region" description="Helical" evidence="2">
    <location>
        <begin position="55"/>
        <end position="79"/>
    </location>
</feature>
<protein>
    <submittedName>
        <fullName evidence="3">Uncharacterized protein</fullName>
    </submittedName>
</protein>
<feature type="compositionally biased region" description="Polar residues" evidence="1">
    <location>
        <begin position="1"/>
        <end position="10"/>
    </location>
</feature>
<proteinExistence type="predicted"/>
<dbReference type="EMBL" id="CP011112">
    <property type="protein sequence ID" value="AKU16083.1"/>
    <property type="molecule type" value="Genomic_DNA"/>
</dbReference>
<feature type="transmembrane region" description="Helical" evidence="2">
    <location>
        <begin position="366"/>
        <end position="387"/>
    </location>
</feature>
<sequence>MSADPTQESIQAEEPTEARPEGKARGAVSLIERTRQIVPSAPDVERPAQLLGVGAGYGAVGALALALILIVPSMVAWLADAQSTVGAFDALSFAADGWVLAHRGSLGVPTDGVSVVAPPLLLTAAAVLLARLAATAALASLTDKTKGLWRHVALAFVGGYAATGVLLALVGWIGPARPNPFMVVPGAMVVGAIGMGWALWRDHRGGDKYASELIDAWGRRLPAVLVRALRPALVGAGVQLAIGLLLVLVAIATSWGRVSQIDSELGAGVIGTTVLTLGQLLALPNLAAYGMTWLGGASIHIGSVSLGHAAVTPGILPMVPVLGAVPEAGAGPWWAPFVPVVPVLVGGFIGWYTLRGLTVLASLRSKVQTSACAAALGGLIVLVLAYAGSMGVSGGDLGYVGPSLMAVPLLLVELAVGAVVTATVLHYWRTLR</sequence>
<organism evidence="3 4">
    <name type="scientific">Luteipulveratus mongoliensis</name>
    <dbReference type="NCBI Taxonomy" id="571913"/>
    <lineage>
        <taxon>Bacteria</taxon>
        <taxon>Bacillati</taxon>
        <taxon>Actinomycetota</taxon>
        <taxon>Actinomycetes</taxon>
        <taxon>Micrococcales</taxon>
        <taxon>Dermacoccaceae</taxon>
        <taxon>Luteipulveratus</taxon>
    </lineage>
</organism>
<keyword evidence="2" id="KW-1133">Transmembrane helix</keyword>
<feature type="region of interest" description="Disordered" evidence="1">
    <location>
        <begin position="1"/>
        <end position="25"/>
    </location>
</feature>
<feature type="transmembrane region" description="Helical" evidence="2">
    <location>
        <begin position="228"/>
        <end position="253"/>
    </location>
</feature>